<organism evidence="1 2">
    <name type="scientific">Silvibacterium dinghuense</name>
    <dbReference type="NCBI Taxonomy" id="1560006"/>
    <lineage>
        <taxon>Bacteria</taxon>
        <taxon>Pseudomonadati</taxon>
        <taxon>Acidobacteriota</taxon>
        <taxon>Terriglobia</taxon>
        <taxon>Terriglobales</taxon>
        <taxon>Acidobacteriaceae</taxon>
        <taxon>Silvibacterium</taxon>
    </lineage>
</organism>
<dbReference type="RefSeq" id="WP_129206755.1">
    <property type="nucleotide sequence ID" value="NZ_BMGU01000001.1"/>
</dbReference>
<keyword evidence="2" id="KW-1185">Reference proteome</keyword>
<dbReference type="OrthoDB" id="118065at2"/>
<reference evidence="1 2" key="1">
    <citation type="journal article" date="2016" name="Int. J. Syst. Evol. Microbiol.">
        <title>Acidipila dinghuensis sp. nov., an acidobacterium isolated from forest soil.</title>
        <authorList>
            <person name="Jiang Y.W."/>
            <person name="Wang J."/>
            <person name="Chen M.H."/>
            <person name="Lv Y.Y."/>
            <person name="Qiu L.H."/>
        </authorList>
    </citation>
    <scope>NUCLEOTIDE SEQUENCE [LARGE SCALE GENOMIC DNA]</scope>
    <source>
        <strain evidence="1 2">DHOF10</strain>
    </source>
</reference>
<dbReference type="Proteomes" id="UP000290253">
    <property type="component" value="Unassembled WGS sequence"/>
</dbReference>
<name>A0A4Q1SHE5_9BACT</name>
<proteinExistence type="predicted"/>
<evidence type="ECO:0000313" key="1">
    <source>
        <dbReference type="EMBL" id="RXS96974.1"/>
    </source>
</evidence>
<dbReference type="AlphaFoldDB" id="A0A4Q1SHE5"/>
<comment type="caution">
    <text evidence="1">The sequence shown here is derived from an EMBL/GenBank/DDBJ whole genome shotgun (WGS) entry which is preliminary data.</text>
</comment>
<evidence type="ECO:0000313" key="2">
    <source>
        <dbReference type="Proteomes" id="UP000290253"/>
    </source>
</evidence>
<gene>
    <name evidence="1" type="ORF">ESZ00_03290</name>
</gene>
<sequence>MVLPILTASVVLLLFGYAVYWRRSQSRRRAKDWDSIVARLRSNSEFGFAEVTERYLYSDQINATPADIWRRIDGANGLWAMFTNAGVLLELADYASEHGENVPEQLIEELRSDALQLRVAVLISLVKYGFSRSGVAASVHAHRAASAYSAMLAHMTMLFQEHSTLFFPRFLESM</sequence>
<protein>
    <submittedName>
        <fullName evidence="1">Uncharacterized protein</fullName>
    </submittedName>
</protein>
<dbReference type="EMBL" id="SDMK01000001">
    <property type="protein sequence ID" value="RXS96974.1"/>
    <property type="molecule type" value="Genomic_DNA"/>
</dbReference>
<accession>A0A4Q1SHE5</accession>